<dbReference type="Proteomes" id="UP001143548">
    <property type="component" value="Unassembled WGS sequence"/>
</dbReference>
<evidence type="ECO:0000256" key="2">
    <source>
        <dbReference type="ARBA" id="ARBA00007719"/>
    </source>
</evidence>
<dbReference type="EMBL" id="BROQ01000110">
    <property type="protein sequence ID" value="GKZ25381.1"/>
    <property type="molecule type" value="Genomic_DNA"/>
</dbReference>
<evidence type="ECO:0000256" key="1">
    <source>
        <dbReference type="ARBA" id="ARBA00004245"/>
    </source>
</evidence>
<evidence type="ECO:0000256" key="3">
    <source>
        <dbReference type="ARBA" id="ARBA00016573"/>
    </source>
</evidence>
<organism evidence="8 9">
    <name type="scientific">Aspergillus brasiliensis</name>
    <dbReference type="NCBI Taxonomy" id="319629"/>
    <lineage>
        <taxon>Eukaryota</taxon>
        <taxon>Fungi</taxon>
        <taxon>Dikarya</taxon>
        <taxon>Ascomycota</taxon>
        <taxon>Pezizomycotina</taxon>
        <taxon>Eurotiomycetes</taxon>
        <taxon>Eurotiomycetidae</taxon>
        <taxon>Eurotiales</taxon>
        <taxon>Aspergillaceae</taxon>
        <taxon>Aspergillus</taxon>
        <taxon>Aspergillus subgen. Circumdati</taxon>
    </lineage>
</organism>
<evidence type="ECO:0000256" key="4">
    <source>
        <dbReference type="ARBA" id="ARBA00022490"/>
    </source>
</evidence>
<gene>
    <name evidence="8" type="ORF">AbraCBS73388_001003</name>
</gene>
<keyword evidence="5" id="KW-0206">Cytoskeleton</keyword>
<sequence>MDPRHHQQQHHHPSQTSTSSTHLKPPPSTPHAHQRPTPSSSTSHSHRTPITAHPSATISESLLIQGAHPISIGAGTIIHPRARIYSYEGPVIIGNGCIISEKSVIGSAPTATTSTQSTTAVAGGIASKDEGSILPIRISNSVTIGPGALILPGAHIHSASSVEARAVIGRRGVVGSHCRVCAGCEVRDGDGVADWMVVWGDGKRRRRRAVGRVEPSAVVLPGGSGNNSAAGGAGNGGLEGRVIEEARLMVLQRERDALVRLIGGRKR</sequence>
<evidence type="ECO:0000256" key="6">
    <source>
        <dbReference type="ARBA" id="ARBA00034687"/>
    </source>
</evidence>
<keyword evidence="4" id="KW-0963">Cytoplasm</keyword>
<comment type="function">
    <text evidence="6">Part of the dynactin complex that activates the molecular motor dynein for ultra-processive transport along microtubules.</text>
</comment>
<dbReference type="InterPro" id="IPR011004">
    <property type="entry name" value="Trimer_LpxA-like_sf"/>
</dbReference>
<feature type="compositionally biased region" description="Basic residues" evidence="7">
    <location>
        <begin position="1"/>
        <end position="13"/>
    </location>
</feature>
<feature type="region of interest" description="Disordered" evidence="7">
    <location>
        <begin position="1"/>
        <end position="51"/>
    </location>
</feature>
<name>A0A9W5YZJ7_9EURO</name>
<dbReference type="SUPFAM" id="SSF51161">
    <property type="entry name" value="Trimeric LpxA-like enzymes"/>
    <property type="match status" value="1"/>
</dbReference>
<dbReference type="PANTHER" id="PTHR13072">
    <property type="entry name" value="DYNACTIN 6"/>
    <property type="match status" value="1"/>
</dbReference>
<dbReference type="GO" id="GO:0070840">
    <property type="term" value="F:dynein complex binding"/>
    <property type="evidence" value="ECO:0007669"/>
    <property type="project" value="TreeGrafter"/>
</dbReference>
<comment type="caution">
    <text evidence="8">The sequence shown here is derived from an EMBL/GenBank/DDBJ whole genome shotgun (WGS) entry which is preliminary data.</text>
</comment>
<dbReference type="PANTHER" id="PTHR13072:SF0">
    <property type="entry name" value="DYNACTIN SUBUNIT 6"/>
    <property type="match status" value="1"/>
</dbReference>
<comment type="similarity">
    <text evidence="2">Belongs to the dynactin subunits 5/6 family. Dynactin subunit 6 subfamily.</text>
</comment>
<comment type="subcellular location">
    <subcellularLocation>
        <location evidence="1">Cytoplasm</location>
        <location evidence="1">Cytoskeleton</location>
    </subcellularLocation>
</comment>
<dbReference type="InterPro" id="IPR027777">
    <property type="entry name" value="DCTN6"/>
</dbReference>
<evidence type="ECO:0000256" key="7">
    <source>
        <dbReference type="SAM" id="MobiDB-lite"/>
    </source>
</evidence>
<evidence type="ECO:0000313" key="9">
    <source>
        <dbReference type="Proteomes" id="UP001143548"/>
    </source>
</evidence>
<dbReference type="AlphaFoldDB" id="A0A9W5YZJ7"/>
<dbReference type="GO" id="GO:0005869">
    <property type="term" value="C:dynactin complex"/>
    <property type="evidence" value="ECO:0007669"/>
    <property type="project" value="InterPro"/>
</dbReference>
<protein>
    <recommendedName>
        <fullName evidence="3">Dynactin subunit 6</fullName>
    </recommendedName>
</protein>
<reference evidence="8" key="1">
    <citation type="submission" date="2022-07" db="EMBL/GenBank/DDBJ databases">
        <title>Taxonomy of Aspergillus series Nigri: significant species reduction supported by multi-species coalescent approaches.</title>
        <authorList>
            <person name="Bian C."/>
            <person name="Kusuya Y."/>
            <person name="Sklenar F."/>
            <person name="D'hooge E."/>
            <person name="Yaguchi T."/>
            <person name="Takahashi H."/>
            <person name="Hubka V."/>
        </authorList>
    </citation>
    <scope>NUCLEOTIDE SEQUENCE</scope>
    <source>
        <strain evidence="8">CBS 733.88</strain>
    </source>
</reference>
<proteinExistence type="inferred from homology"/>
<dbReference type="GO" id="GO:0007052">
    <property type="term" value="P:mitotic spindle organization"/>
    <property type="evidence" value="ECO:0007669"/>
    <property type="project" value="TreeGrafter"/>
</dbReference>
<accession>A0A9W5YZJ7</accession>
<dbReference type="Gene3D" id="2.160.10.10">
    <property type="entry name" value="Hexapeptide repeat proteins"/>
    <property type="match status" value="1"/>
</dbReference>
<evidence type="ECO:0000313" key="8">
    <source>
        <dbReference type="EMBL" id="GKZ25381.1"/>
    </source>
</evidence>
<evidence type="ECO:0000256" key="5">
    <source>
        <dbReference type="ARBA" id="ARBA00023212"/>
    </source>
</evidence>